<dbReference type="InterPro" id="IPR051257">
    <property type="entry name" value="Diverse_CBS-Domain"/>
</dbReference>
<name>A0ABN9J6W6_9RALS</name>
<dbReference type="InterPro" id="IPR000644">
    <property type="entry name" value="CBS_dom"/>
</dbReference>
<comment type="caution">
    <text evidence="4">The sequence shown here is derived from an EMBL/GenBank/DDBJ whole genome shotgun (WGS) entry which is preliminary data.</text>
</comment>
<gene>
    <name evidence="4" type="ORF">LMG19083_03381</name>
</gene>
<dbReference type="PANTHER" id="PTHR43080:SF2">
    <property type="entry name" value="CBS DOMAIN-CONTAINING PROTEIN"/>
    <property type="match status" value="1"/>
</dbReference>
<evidence type="ECO:0000256" key="1">
    <source>
        <dbReference type="ARBA" id="ARBA00023122"/>
    </source>
</evidence>
<reference evidence="4 5" key="1">
    <citation type="submission" date="2023-07" db="EMBL/GenBank/DDBJ databases">
        <authorList>
            <person name="Peeters C."/>
        </authorList>
    </citation>
    <scope>NUCLEOTIDE SEQUENCE [LARGE SCALE GENOMIC DNA]</scope>
    <source>
        <strain evidence="4 5">LMG 19083</strain>
    </source>
</reference>
<feature type="domain" description="CBS" evidence="3">
    <location>
        <begin position="76"/>
        <end position="131"/>
    </location>
</feature>
<evidence type="ECO:0000256" key="2">
    <source>
        <dbReference type="PROSITE-ProRule" id="PRU00703"/>
    </source>
</evidence>
<dbReference type="InterPro" id="IPR046342">
    <property type="entry name" value="CBS_dom_sf"/>
</dbReference>
<proteinExistence type="predicted"/>
<evidence type="ECO:0000313" key="5">
    <source>
        <dbReference type="Proteomes" id="UP001189813"/>
    </source>
</evidence>
<dbReference type="PANTHER" id="PTHR43080">
    <property type="entry name" value="CBS DOMAIN-CONTAINING PROTEIN CBSX3, MITOCHONDRIAL"/>
    <property type="match status" value="1"/>
</dbReference>
<dbReference type="Proteomes" id="UP001189813">
    <property type="component" value="Unassembled WGS sequence"/>
</dbReference>
<dbReference type="RefSeq" id="WP_316666938.1">
    <property type="nucleotide sequence ID" value="NZ_CATZBU010000008.1"/>
</dbReference>
<dbReference type="SUPFAM" id="SSF54631">
    <property type="entry name" value="CBS-domain pair"/>
    <property type="match status" value="1"/>
</dbReference>
<dbReference type="Pfam" id="PF00571">
    <property type="entry name" value="CBS"/>
    <property type="match status" value="2"/>
</dbReference>
<dbReference type="PROSITE" id="PS51371">
    <property type="entry name" value="CBS"/>
    <property type="match status" value="2"/>
</dbReference>
<protein>
    <recommendedName>
        <fullName evidence="3">CBS domain-containing protein</fullName>
    </recommendedName>
</protein>
<feature type="domain" description="CBS" evidence="3">
    <location>
        <begin position="7"/>
        <end position="68"/>
    </location>
</feature>
<evidence type="ECO:0000313" key="4">
    <source>
        <dbReference type="EMBL" id="CAJ0800001.1"/>
    </source>
</evidence>
<keyword evidence="1 2" id="KW-0129">CBS domain</keyword>
<sequence>MRVQDVYSHNAVHIPLSCTLQEAAQQMRQKHVGALVVTENTPSGPRAIGMVTDRDMVLDAVAVGVDPSQTCVADVMSRGIVNVPLDASLSDALQEMLSSGVRRVGVTSDGALVGVLSLDDVLSAMANEWSLIARLVHNARERETTGSAQPPLSV</sequence>
<dbReference type="Gene3D" id="3.10.580.10">
    <property type="entry name" value="CBS-domain"/>
    <property type="match status" value="1"/>
</dbReference>
<dbReference type="SMART" id="SM00116">
    <property type="entry name" value="CBS"/>
    <property type="match status" value="2"/>
</dbReference>
<organism evidence="4 5">
    <name type="scientific">Ralstonia psammae</name>
    <dbReference type="NCBI Taxonomy" id="3058598"/>
    <lineage>
        <taxon>Bacteria</taxon>
        <taxon>Pseudomonadati</taxon>
        <taxon>Pseudomonadota</taxon>
        <taxon>Betaproteobacteria</taxon>
        <taxon>Burkholderiales</taxon>
        <taxon>Burkholderiaceae</taxon>
        <taxon>Ralstonia</taxon>
    </lineage>
</organism>
<dbReference type="EMBL" id="CATZBU010000008">
    <property type="protein sequence ID" value="CAJ0800001.1"/>
    <property type="molecule type" value="Genomic_DNA"/>
</dbReference>
<accession>A0ABN9J6W6</accession>
<keyword evidence="5" id="KW-1185">Reference proteome</keyword>
<evidence type="ECO:0000259" key="3">
    <source>
        <dbReference type="PROSITE" id="PS51371"/>
    </source>
</evidence>